<proteinExistence type="inferred from homology"/>
<evidence type="ECO:0000256" key="3">
    <source>
        <dbReference type="ARBA" id="ARBA00012593"/>
    </source>
</evidence>
<dbReference type="InterPro" id="IPR012341">
    <property type="entry name" value="6hp_glycosidase-like_sf"/>
</dbReference>
<evidence type="ECO:0000256" key="8">
    <source>
        <dbReference type="ARBA" id="ARBA00023295"/>
    </source>
</evidence>
<dbReference type="GO" id="GO:2001070">
    <property type="term" value="F:starch binding"/>
    <property type="evidence" value="ECO:0007669"/>
    <property type="project" value="InterPro"/>
</dbReference>
<dbReference type="PROSITE" id="PS00820">
    <property type="entry name" value="GLUCOAMYLASE"/>
    <property type="match status" value="1"/>
</dbReference>
<evidence type="ECO:0000256" key="14">
    <source>
        <dbReference type="SAM" id="SignalP"/>
    </source>
</evidence>
<dbReference type="PRINTS" id="PR00736">
    <property type="entry name" value="GLHYDRLASE15"/>
</dbReference>
<dbReference type="CDD" id="cd05811">
    <property type="entry name" value="CBM20_glucoamylase"/>
    <property type="match status" value="1"/>
</dbReference>
<dbReference type="RefSeq" id="XP_035350391.1">
    <property type="nucleotide sequence ID" value="XM_035494498.1"/>
</dbReference>
<gene>
    <name evidence="16" type="ORF">TRUGW13939_11390</name>
</gene>
<dbReference type="InterPro" id="IPR013783">
    <property type="entry name" value="Ig-like_fold"/>
</dbReference>
<dbReference type="KEGG" id="trg:TRUGW13939_11390"/>
<dbReference type="InterPro" id="IPR000165">
    <property type="entry name" value="Glucoamylase"/>
</dbReference>
<keyword evidence="6" id="KW-0325">Glycoprotein</keyword>
<evidence type="ECO:0000256" key="10">
    <source>
        <dbReference type="ARBA" id="ARBA00033442"/>
    </source>
</evidence>
<evidence type="ECO:0000256" key="1">
    <source>
        <dbReference type="ARBA" id="ARBA00001863"/>
    </source>
</evidence>
<keyword evidence="5" id="KW-0378">Hydrolase</keyword>
<keyword evidence="4 14" id="KW-0732">Signal</keyword>
<dbReference type="InterPro" id="IPR008291">
    <property type="entry name" value="Glucoamylase_SBD"/>
</dbReference>
<reference evidence="17" key="1">
    <citation type="submission" date="2020-06" db="EMBL/GenBank/DDBJ databases">
        <title>A chromosome-scale genome assembly of Talaromyces rugulosus W13939.</title>
        <authorList>
            <person name="Wang B."/>
            <person name="Guo L."/>
            <person name="Ye K."/>
            <person name="Wang L."/>
        </authorList>
    </citation>
    <scope>NUCLEOTIDE SEQUENCE [LARGE SCALE GENOMIC DNA]</scope>
    <source>
        <strain evidence="17">W13939</strain>
    </source>
</reference>
<feature type="active site" description="Proton acceptor" evidence="12">
    <location>
        <position position="204"/>
    </location>
</feature>
<dbReference type="GeneID" id="55998868"/>
<dbReference type="EMBL" id="CP055903">
    <property type="protein sequence ID" value="QKX64217.1"/>
    <property type="molecule type" value="Genomic_DNA"/>
</dbReference>
<evidence type="ECO:0000256" key="6">
    <source>
        <dbReference type="ARBA" id="ARBA00023180"/>
    </source>
</evidence>
<feature type="domain" description="CBM20" evidence="15">
    <location>
        <begin position="507"/>
        <end position="613"/>
    </location>
</feature>
<comment type="similarity">
    <text evidence="2">Belongs to the glycosyl hydrolase 15 family.</text>
</comment>
<feature type="binding site" evidence="13">
    <location>
        <position position="148"/>
    </location>
    <ligand>
        <name>substrate</name>
    </ligand>
</feature>
<dbReference type="InterPro" id="IPR008928">
    <property type="entry name" value="6-hairpin_glycosidase_sf"/>
</dbReference>
<dbReference type="PROSITE" id="PS51166">
    <property type="entry name" value="CBM20"/>
    <property type="match status" value="1"/>
</dbReference>
<accession>A0A7H8RDQ7</accession>
<dbReference type="Gene3D" id="2.60.40.10">
    <property type="entry name" value="Immunoglobulins"/>
    <property type="match status" value="1"/>
</dbReference>
<feature type="signal peptide" evidence="14">
    <location>
        <begin position="1"/>
        <end position="19"/>
    </location>
</feature>
<dbReference type="PANTHER" id="PTHR31616:SF12">
    <property type="entry name" value="GLUCOAMYLASE"/>
    <property type="match status" value="1"/>
</dbReference>
<dbReference type="Proteomes" id="UP000509510">
    <property type="component" value="Chromosome VI"/>
</dbReference>
<dbReference type="FunFam" id="2.60.40.10:FF:000552">
    <property type="entry name" value="Related to glucoamylase"/>
    <property type="match status" value="1"/>
</dbReference>
<dbReference type="PIRSF" id="PIRSF001031">
    <property type="entry name" value="Glu-a-glcsd_SBD"/>
    <property type="match status" value="1"/>
</dbReference>
<evidence type="ECO:0000256" key="13">
    <source>
        <dbReference type="PIRSR" id="PIRSR001031-2"/>
    </source>
</evidence>
<feature type="non-terminal residue" evidence="16">
    <location>
        <position position="613"/>
    </location>
</feature>
<evidence type="ECO:0000259" key="15">
    <source>
        <dbReference type="PROSITE" id="PS51166"/>
    </source>
</evidence>
<dbReference type="PANTHER" id="PTHR31616">
    <property type="entry name" value="TREHALASE"/>
    <property type="match status" value="1"/>
</dbReference>
<dbReference type="InterPro" id="IPR013784">
    <property type="entry name" value="Carb-bd-like_fold"/>
</dbReference>
<evidence type="ECO:0000313" key="16">
    <source>
        <dbReference type="EMBL" id="QKX64217.1"/>
    </source>
</evidence>
<dbReference type="SUPFAM" id="SSF48208">
    <property type="entry name" value="Six-hairpin glycosidases"/>
    <property type="match status" value="1"/>
</dbReference>
<keyword evidence="8" id="KW-0326">Glycosidase</keyword>
<dbReference type="GO" id="GO:0004339">
    <property type="term" value="F:glucan 1,4-alpha-glucosidase activity"/>
    <property type="evidence" value="ECO:0007669"/>
    <property type="project" value="UniProtKB-EC"/>
</dbReference>
<evidence type="ECO:0000256" key="11">
    <source>
        <dbReference type="ARBA" id="ARBA00033473"/>
    </source>
</evidence>
<keyword evidence="7" id="KW-0119">Carbohydrate metabolism</keyword>
<dbReference type="AlphaFoldDB" id="A0A7H8RDQ7"/>
<dbReference type="InterPro" id="IPR011613">
    <property type="entry name" value="GH15-like"/>
</dbReference>
<keyword evidence="9" id="KW-0624">Polysaccharide degradation</keyword>
<dbReference type="GO" id="GO:0000272">
    <property type="term" value="P:polysaccharide catabolic process"/>
    <property type="evidence" value="ECO:0007669"/>
    <property type="project" value="UniProtKB-KW"/>
</dbReference>
<keyword evidence="17" id="KW-1185">Reference proteome</keyword>
<dbReference type="OrthoDB" id="6123450at2759"/>
<feature type="chain" id="PRO_5028849384" description="glucan 1,4-alpha-glucosidase" evidence="14">
    <location>
        <begin position="20"/>
        <end position="613"/>
    </location>
</feature>
<dbReference type="EC" id="3.2.1.3" evidence="3"/>
<evidence type="ECO:0000256" key="12">
    <source>
        <dbReference type="PIRSR" id="PIRSR001031-1"/>
    </source>
</evidence>
<dbReference type="InterPro" id="IPR046966">
    <property type="entry name" value="Glucoamylase_active_site"/>
</dbReference>
<evidence type="ECO:0000256" key="9">
    <source>
        <dbReference type="ARBA" id="ARBA00023326"/>
    </source>
</evidence>
<evidence type="ECO:0000256" key="5">
    <source>
        <dbReference type="ARBA" id="ARBA00022801"/>
    </source>
</evidence>
<sequence>TRVMAAALATLGLLGIAQATSGFVPRATGSLDSFLSKETPVALQGILNNIGASGAFSKGISEGVVVASPSKTDPNYWYTWTRDSALTLKCLVDEFIGGNSDLESVIKEYISTSASIQGISNPSGDLSDGSGLGEPKFMVNATAFTGDWGRPQRDGPALRATAMISYANYLIDNGDDSTAESIIWPIVKNDLAYVSQYWNKTGFDLWEETEGSSFFATAVQHRALVEGEALAKSLGKSCDDCASQAPQVLCFLQSYWNGKSIVANFADNGRSGVDVNSAIGIIATFDPKGDCDDATFQPCSSRSLASHKVLVDSFRDIFTINANISSGSAVAIGRYPEDVFQGGNPWYLATSAVAEVLYDALYQWDKIGSINITSTSLAFFKDIYSSAAVGSYSSDSSEYKDIVSAVQTYADGFLSIVAQYTPSDGTLSEQFQRDHGAPMSASSLTWSYAALLTAASRRASKVPASWGESSAASIPSTCSASPATGSYTSATATSWPTAPASSSRPSCSAPTEVAVTFQEIVSTNEGEDIYLSGSGETFGNWSTTDAILLSPQDYRDVNNLWYVALTLPAGSSFEYKYFKNSSGKVTWEDDPNRSYTVPSDCGVSTACLNDEWQ</sequence>
<evidence type="ECO:0000256" key="7">
    <source>
        <dbReference type="ARBA" id="ARBA00023277"/>
    </source>
</evidence>
<comment type="catalytic activity">
    <reaction evidence="1">
        <text>Hydrolysis of terminal (1-&gt;4)-linked alpha-D-glucose residues successively from non-reducing ends of the chains with release of beta-D-glucose.</text>
        <dbReference type="EC" id="3.2.1.3"/>
    </reaction>
</comment>
<dbReference type="GO" id="GO:0000324">
    <property type="term" value="C:fungal-type vacuole"/>
    <property type="evidence" value="ECO:0007669"/>
    <property type="project" value="TreeGrafter"/>
</dbReference>
<evidence type="ECO:0000256" key="2">
    <source>
        <dbReference type="ARBA" id="ARBA00006188"/>
    </source>
</evidence>
<name>A0A7H8RDQ7_TALRU</name>
<dbReference type="Gene3D" id="1.50.10.10">
    <property type="match status" value="1"/>
</dbReference>
<dbReference type="Pfam" id="PF00723">
    <property type="entry name" value="Glyco_hydro_15"/>
    <property type="match status" value="1"/>
</dbReference>
<organism evidence="16 17">
    <name type="scientific">Talaromyces rugulosus</name>
    <name type="common">Penicillium rugulosum</name>
    <dbReference type="NCBI Taxonomy" id="121627"/>
    <lineage>
        <taxon>Eukaryota</taxon>
        <taxon>Fungi</taxon>
        <taxon>Dikarya</taxon>
        <taxon>Ascomycota</taxon>
        <taxon>Pezizomycotina</taxon>
        <taxon>Eurotiomycetes</taxon>
        <taxon>Eurotiomycetidae</taxon>
        <taxon>Eurotiales</taxon>
        <taxon>Trichocomaceae</taxon>
        <taxon>Talaromyces</taxon>
        <taxon>Talaromyces sect. Islandici</taxon>
    </lineage>
</organism>
<dbReference type="Pfam" id="PF00686">
    <property type="entry name" value="CBM_20"/>
    <property type="match status" value="1"/>
</dbReference>
<dbReference type="SUPFAM" id="SSF49452">
    <property type="entry name" value="Starch-binding domain-like"/>
    <property type="match status" value="1"/>
</dbReference>
<dbReference type="SMART" id="SM01065">
    <property type="entry name" value="CBM_2"/>
    <property type="match status" value="1"/>
</dbReference>
<protein>
    <recommendedName>
        <fullName evidence="3">glucan 1,4-alpha-glucosidase</fullName>
        <ecNumber evidence="3">3.2.1.3</ecNumber>
    </recommendedName>
    <alternativeName>
        <fullName evidence="11">1,4-alpha-D-glucan glucohydrolase</fullName>
    </alternativeName>
    <alternativeName>
        <fullName evidence="10">Glucan 1,4-alpha-glucosidase</fullName>
    </alternativeName>
</protein>
<evidence type="ECO:0000313" key="17">
    <source>
        <dbReference type="Proteomes" id="UP000509510"/>
    </source>
</evidence>
<dbReference type="FunFam" id="1.50.10.10:FF:000018">
    <property type="entry name" value="Glucoamylase"/>
    <property type="match status" value="1"/>
</dbReference>
<evidence type="ECO:0000256" key="4">
    <source>
        <dbReference type="ARBA" id="ARBA00022729"/>
    </source>
</evidence>
<dbReference type="InterPro" id="IPR034836">
    <property type="entry name" value="CBM20_glucoamylase"/>
</dbReference>
<dbReference type="InterPro" id="IPR002044">
    <property type="entry name" value="CBM20"/>
</dbReference>
<feature type="active site" description="Proton donor" evidence="12">
    <location>
        <position position="207"/>
    </location>
</feature>